<comment type="caution">
    <text evidence="1">The sequence shown here is derived from an EMBL/GenBank/DDBJ whole genome shotgun (WGS) entry which is preliminary data.</text>
</comment>
<keyword evidence="2" id="KW-1185">Reference proteome</keyword>
<proteinExistence type="predicted"/>
<protein>
    <submittedName>
        <fullName evidence="1">Extracellular solute-binding protein family 1</fullName>
    </submittedName>
</protein>
<dbReference type="AlphaFoldDB" id="A0A2R9SUS3"/>
<evidence type="ECO:0000313" key="1">
    <source>
        <dbReference type="EMBL" id="EFU41114.1"/>
    </source>
</evidence>
<organism evidence="1 2">
    <name type="scientific">Paenibacillus vortex V453</name>
    <dbReference type="NCBI Taxonomy" id="715225"/>
    <lineage>
        <taxon>Bacteria</taxon>
        <taxon>Bacillati</taxon>
        <taxon>Bacillota</taxon>
        <taxon>Bacilli</taxon>
        <taxon>Bacillales</taxon>
        <taxon>Paenibacillaceae</taxon>
        <taxon>Paenibacillus</taxon>
    </lineage>
</organism>
<dbReference type="Proteomes" id="UP000003094">
    <property type="component" value="Unassembled WGS sequence"/>
</dbReference>
<evidence type="ECO:0000313" key="2">
    <source>
        <dbReference type="Proteomes" id="UP000003094"/>
    </source>
</evidence>
<dbReference type="KEGG" id="pvo:PVOR_15844"/>
<gene>
    <name evidence="1" type="ORF">PVOR_15844</name>
</gene>
<accession>A0A2R9SUS3</accession>
<reference evidence="1 2" key="1">
    <citation type="journal article" date="2010" name="BMC Genomics">
        <title>Genome sequence of the pattern forming Paenibacillus vortex bacterium reveals potential for thriving in complex environments.</title>
        <authorList>
            <person name="Sirota-Madi A."/>
            <person name="Olender T."/>
            <person name="Helman Y."/>
            <person name="Ingham C."/>
            <person name="Brainis I."/>
            <person name="Roth D."/>
            <person name="Hagi E."/>
            <person name="Brodsky L."/>
            <person name="Leshkowitz D."/>
            <person name="Galatenko V."/>
            <person name="Nikolaev V."/>
            <person name="Mugasimangalam R.C."/>
            <person name="Bransburg-Zabary S."/>
            <person name="Gutnick D.L."/>
            <person name="Lancet D."/>
            <person name="Ben-Jacob E."/>
        </authorList>
    </citation>
    <scope>NUCLEOTIDE SEQUENCE [LARGE SCALE GENOMIC DNA]</scope>
    <source>
        <strain evidence="1 2">V453</strain>
    </source>
</reference>
<dbReference type="RefSeq" id="WP_006209976.1">
    <property type="nucleotide sequence ID" value="NZ_ADHJ01000023.1"/>
</dbReference>
<name>A0A2R9SUS3_9BACL</name>
<dbReference type="EMBL" id="ADHJ01000023">
    <property type="protein sequence ID" value="EFU41114.1"/>
    <property type="molecule type" value="Genomic_DNA"/>
</dbReference>
<sequence>MPLQGEIFEVDGAMLDRLESFVNGAIHQVDFKSDKVRDIIVQDAVAYFTGQKSADDVARLIQNKVTTYLNE</sequence>